<name>A0A369JC96_HYPMA</name>
<reference evidence="1" key="1">
    <citation type="submission" date="2018-04" db="EMBL/GenBank/DDBJ databases">
        <title>Whole genome sequencing of Hypsizygus marmoreus.</title>
        <authorList>
            <person name="Choi I.-G."/>
            <person name="Min B."/>
            <person name="Kim J.-G."/>
            <person name="Kim S."/>
            <person name="Oh Y.-L."/>
            <person name="Kong W.-S."/>
            <person name="Park H."/>
            <person name="Jeong J."/>
            <person name="Song E.-S."/>
        </authorList>
    </citation>
    <scope>NUCLEOTIDE SEQUENCE [LARGE SCALE GENOMIC DNA]</scope>
    <source>
        <strain evidence="1">51987-8</strain>
    </source>
</reference>
<comment type="caution">
    <text evidence="1">The sequence shown here is derived from an EMBL/GenBank/DDBJ whole genome shotgun (WGS) entry which is preliminary data.</text>
</comment>
<evidence type="ECO:0000313" key="1">
    <source>
        <dbReference type="EMBL" id="RDB17044.1"/>
    </source>
</evidence>
<proteinExistence type="predicted"/>
<dbReference type="EMBL" id="LUEZ02000119">
    <property type="protein sequence ID" value="RDB17044.1"/>
    <property type="molecule type" value="Genomic_DNA"/>
</dbReference>
<dbReference type="AlphaFoldDB" id="A0A369JC96"/>
<sequence>MYLLPSAAIFVIYDIPFLLILGITADTTIAEVGPITIFEVDSLVSPSLACQVEYPIYLTAEHSIHISETCDVGLREISDQSKSGLTSPCHFITVFREHEDIPPPLIEDLNSIEEDSLYLMNNGLDEKFDTPFVFILDTQYSVLYPFKESIDWDGDILIFLMELTPDNEL</sequence>
<accession>A0A369JC96</accession>
<protein>
    <submittedName>
        <fullName evidence="1">Uncharacterized protein</fullName>
    </submittedName>
</protein>
<gene>
    <name evidence="1" type="ORF">Hypma_002037</name>
</gene>
<dbReference type="Proteomes" id="UP000076154">
    <property type="component" value="Unassembled WGS sequence"/>
</dbReference>
<evidence type="ECO:0000313" key="2">
    <source>
        <dbReference type="Proteomes" id="UP000076154"/>
    </source>
</evidence>
<keyword evidence="2" id="KW-1185">Reference proteome</keyword>
<organism evidence="1 2">
    <name type="scientific">Hypsizygus marmoreus</name>
    <name type="common">White beech mushroom</name>
    <name type="synonym">Agaricus marmoreus</name>
    <dbReference type="NCBI Taxonomy" id="39966"/>
    <lineage>
        <taxon>Eukaryota</taxon>
        <taxon>Fungi</taxon>
        <taxon>Dikarya</taxon>
        <taxon>Basidiomycota</taxon>
        <taxon>Agaricomycotina</taxon>
        <taxon>Agaricomycetes</taxon>
        <taxon>Agaricomycetidae</taxon>
        <taxon>Agaricales</taxon>
        <taxon>Tricholomatineae</taxon>
        <taxon>Lyophyllaceae</taxon>
        <taxon>Hypsizygus</taxon>
    </lineage>
</organism>
<dbReference type="InParanoid" id="A0A369JC96"/>